<dbReference type="GO" id="GO:0016020">
    <property type="term" value="C:membrane"/>
    <property type="evidence" value="ECO:0007669"/>
    <property type="project" value="UniProtKB-SubCell"/>
</dbReference>
<gene>
    <name evidence="3" type="ORF">HNQ88_003496</name>
</gene>
<proteinExistence type="predicted"/>
<sequence>MKVIITGSTGMVGKSVLMECLASENVEQVLSISRSSVGIENPKLIEVIHKDFSDFSAIKEELKGYDACFYCMGVSALGMNEEDYTRIIYGMTKALADTLFELNNQLVFNFVSGMSTDSSEQGSAMWARVKGKTENMILAMGFKDAYAFRPGAIFPEKGIKSKTAWYNIIYTLLKPFFPLLIKSKSAIMSSDIGKAMINVVLTPYPDKVLENHTIKEIAKNKYPEA</sequence>
<dbReference type="InterPro" id="IPR036291">
    <property type="entry name" value="NAD(P)-bd_dom_sf"/>
</dbReference>
<dbReference type="SUPFAM" id="SSF51735">
    <property type="entry name" value="NAD(P)-binding Rossmann-fold domains"/>
    <property type="match status" value="1"/>
</dbReference>
<dbReference type="PANTHER" id="PTHR14097:SF8">
    <property type="entry name" value="NAD(P)-BINDING DOMAIN-CONTAINING PROTEIN"/>
    <property type="match status" value="1"/>
</dbReference>
<dbReference type="AlphaFoldDB" id="A0AAE4BTY7"/>
<evidence type="ECO:0000259" key="2">
    <source>
        <dbReference type="Pfam" id="PF01370"/>
    </source>
</evidence>
<organism evidence="3 4">
    <name type="scientific">Aureibacter tunicatorum</name>
    <dbReference type="NCBI Taxonomy" id="866807"/>
    <lineage>
        <taxon>Bacteria</taxon>
        <taxon>Pseudomonadati</taxon>
        <taxon>Bacteroidota</taxon>
        <taxon>Cytophagia</taxon>
        <taxon>Cytophagales</taxon>
        <taxon>Persicobacteraceae</taxon>
        <taxon>Aureibacter</taxon>
    </lineage>
</organism>
<reference evidence="3" key="1">
    <citation type="submission" date="2023-07" db="EMBL/GenBank/DDBJ databases">
        <title>Genomic Encyclopedia of Type Strains, Phase IV (KMG-IV): sequencing the most valuable type-strain genomes for metagenomic binning, comparative biology and taxonomic classification.</title>
        <authorList>
            <person name="Goeker M."/>
        </authorList>
    </citation>
    <scope>NUCLEOTIDE SEQUENCE</scope>
    <source>
        <strain evidence="3">DSM 26174</strain>
    </source>
</reference>
<dbReference type="Proteomes" id="UP001185092">
    <property type="component" value="Unassembled WGS sequence"/>
</dbReference>
<comment type="caution">
    <text evidence="3">The sequence shown here is derived from an EMBL/GenBank/DDBJ whole genome shotgun (WGS) entry which is preliminary data.</text>
</comment>
<accession>A0AAE4BTY7</accession>
<feature type="domain" description="NAD-dependent epimerase/dehydratase" evidence="2">
    <location>
        <begin position="3"/>
        <end position="108"/>
    </location>
</feature>
<evidence type="ECO:0000256" key="1">
    <source>
        <dbReference type="ARBA" id="ARBA00004370"/>
    </source>
</evidence>
<dbReference type="PANTHER" id="PTHR14097">
    <property type="entry name" value="OXIDOREDUCTASE HTATIP2"/>
    <property type="match status" value="1"/>
</dbReference>
<dbReference type="InterPro" id="IPR001509">
    <property type="entry name" value="Epimerase_deHydtase"/>
</dbReference>
<name>A0AAE4BTY7_9BACT</name>
<dbReference type="Gene3D" id="3.40.50.720">
    <property type="entry name" value="NAD(P)-binding Rossmann-like Domain"/>
    <property type="match status" value="1"/>
</dbReference>
<evidence type="ECO:0000313" key="4">
    <source>
        <dbReference type="Proteomes" id="UP001185092"/>
    </source>
</evidence>
<dbReference type="RefSeq" id="WP_309940355.1">
    <property type="nucleotide sequence ID" value="NZ_AP025305.1"/>
</dbReference>
<comment type="subcellular location">
    <subcellularLocation>
        <location evidence="1">Membrane</location>
    </subcellularLocation>
</comment>
<evidence type="ECO:0000313" key="3">
    <source>
        <dbReference type="EMBL" id="MDR6240430.1"/>
    </source>
</evidence>
<dbReference type="EMBL" id="JAVDQD010000004">
    <property type="protein sequence ID" value="MDR6240430.1"/>
    <property type="molecule type" value="Genomic_DNA"/>
</dbReference>
<keyword evidence="4" id="KW-1185">Reference proteome</keyword>
<protein>
    <submittedName>
        <fullName evidence="3">Nucleoside-diphosphate-sugar epimerase</fullName>
    </submittedName>
</protein>
<dbReference type="Pfam" id="PF01370">
    <property type="entry name" value="Epimerase"/>
    <property type="match status" value="1"/>
</dbReference>